<dbReference type="EMBL" id="JAGGKP010000020">
    <property type="protein sequence ID" value="MBP1938656.1"/>
    <property type="molecule type" value="Genomic_DNA"/>
</dbReference>
<evidence type="ECO:0000313" key="2">
    <source>
        <dbReference type="EMBL" id="MBP1938656.1"/>
    </source>
</evidence>
<keyword evidence="1" id="KW-0812">Transmembrane</keyword>
<feature type="transmembrane region" description="Helical" evidence="1">
    <location>
        <begin position="55"/>
        <end position="80"/>
    </location>
</feature>
<name>A0ABS4H7Z8_9BACL</name>
<accession>A0ABS4H7Z8</accession>
<dbReference type="Pfam" id="PF06182">
    <property type="entry name" value="ABC2_membrane_6"/>
    <property type="match status" value="1"/>
</dbReference>
<keyword evidence="1" id="KW-1133">Transmembrane helix</keyword>
<feature type="transmembrane region" description="Helical" evidence="1">
    <location>
        <begin position="21"/>
        <end position="43"/>
    </location>
</feature>
<gene>
    <name evidence="2" type="ORF">J2Z20_003598</name>
</gene>
<protein>
    <submittedName>
        <fullName evidence="2">ABC-2 type transport system permease protein</fullName>
    </submittedName>
</protein>
<keyword evidence="3" id="KW-1185">Reference proteome</keyword>
<evidence type="ECO:0000256" key="1">
    <source>
        <dbReference type="SAM" id="Phobius"/>
    </source>
</evidence>
<feature type="transmembrane region" description="Helical" evidence="1">
    <location>
        <begin position="119"/>
        <end position="140"/>
    </location>
</feature>
<feature type="transmembrane region" description="Helical" evidence="1">
    <location>
        <begin position="199"/>
        <end position="219"/>
    </location>
</feature>
<dbReference type="Proteomes" id="UP001519273">
    <property type="component" value="Unassembled WGS sequence"/>
</dbReference>
<reference evidence="2 3" key="1">
    <citation type="submission" date="2021-03" db="EMBL/GenBank/DDBJ databases">
        <title>Genomic Encyclopedia of Type Strains, Phase IV (KMG-IV): sequencing the most valuable type-strain genomes for metagenomic binning, comparative biology and taxonomic classification.</title>
        <authorList>
            <person name="Goeker M."/>
        </authorList>
    </citation>
    <scope>NUCLEOTIDE SEQUENCE [LARGE SCALE GENOMIC DNA]</scope>
    <source>
        <strain evidence="2 3">DSM 23491</strain>
    </source>
</reference>
<sequence>MRYMRMSQQFFTISLLRDLEYRANLVSMMLSGLIWTGIPLIMFKSIYLHANQIAGWSWSGMLILMGTYTLIDAIMMFLLINNMNELQSDIMQGKLDFALTKPVDSQFYVSFRQTNNSQLFNVLPGLLMILYGLHQTGWSIHVLYVLGYLLFFFTGMVLYYSVWFIWTTLSFWLPNLQSRERLFLDTVLMARFPSEIYKGFMGFVFTTIVPVAFIANPAAKMLMGKLSMDTAIYVLLLSLVMLVLSRFIWKRGVRAYSGAGG</sequence>
<comment type="caution">
    <text evidence="2">The sequence shown here is derived from an EMBL/GenBank/DDBJ whole genome shotgun (WGS) entry which is preliminary data.</text>
</comment>
<feature type="transmembrane region" description="Helical" evidence="1">
    <location>
        <begin position="146"/>
        <end position="173"/>
    </location>
</feature>
<feature type="transmembrane region" description="Helical" evidence="1">
    <location>
        <begin position="231"/>
        <end position="249"/>
    </location>
</feature>
<dbReference type="PANTHER" id="PTHR36833">
    <property type="entry name" value="SLR0610 PROTEIN-RELATED"/>
    <property type="match status" value="1"/>
</dbReference>
<dbReference type="PANTHER" id="PTHR36833:SF2">
    <property type="entry name" value="SLR0610 PROTEIN"/>
    <property type="match status" value="1"/>
</dbReference>
<proteinExistence type="predicted"/>
<dbReference type="InterPro" id="IPR010390">
    <property type="entry name" value="ABC-2_transporter-like"/>
</dbReference>
<organism evidence="2 3">
    <name type="scientific">Paenibacillus sediminis</name>
    <dbReference type="NCBI Taxonomy" id="664909"/>
    <lineage>
        <taxon>Bacteria</taxon>
        <taxon>Bacillati</taxon>
        <taxon>Bacillota</taxon>
        <taxon>Bacilli</taxon>
        <taxon>Bacillales</taxon>
        <taxon>Paenibacillaceae</taxon>
        <taxon>Paenibacillus</taxon>
    </lineage>
</organism>
<keyword evidence="1" id="KW-0472">Membrane</keyword>
<evidence type="ECO:0000313" key="3">
    <source>
        <dbReference type="Proteomes" id="UP001519273"/>
    </source>
</evidence>